<dbReference type="HOGENOM" id="CLU_435415_0_0_5"/>
<organism evidence="3 4">
    <name type="scientific">Brevundimonas subvibrioides (strain ATCC 15264 / DSM 4735 / LMG 14903 / NBRC 16000 / CB 81)</name>
    <name type="common">Caulobacter subvibrioides</name>
    <dbReference type="NCBI Taxonomy" id="633149"/>
    <lineage>
        <taxon>Bacteria</taxon>
        <taxon>Pseudomonadati</taxon>
        <taxon>Pseudomonadota</taxon>
        <taxon>Alphaproteobacteria</taxon>
        <taxon>Caulobacterales</taxon>
        <taxon>Caulobacteraceae</taxon>
        <taxon>Brevundimonas</taxon>
    </lineage>
</organism>
<dbReference type="InParanoid" id="D9QLN9"/>
<dbReference type="Gene3D" id="1.10.390.10">
    <property type="entry name" value="Neutral Protease Domain 2"/>
    <property type="match status" value="1"/>
</dbReference>
<name>D9QLN9_BRESC</name>
<dbReference type="KEGG" id="bsb:Bresu_2626"/>
<dbReference type="OrthoDB" id="9778516at2"/>
<proteinExistence type="predicted"/>
<accession>D9QLN9</accession>
<dbReference type="SUPFAM" id="SSF50156">
    <property type="entry name" value="PDZ domain-like"/>
    <property type="match status" value="1"/>
</dbReference>
<dbReference type="InterPro" id="IPR027268">
    <property type="entry name" value="Peptidase_M4/M1_CTD_sf"/>
</dbReference>
<dbReference type="InterPro" id="IPR001478">
    <property type="entry name" value="PDZ"/>
</dbReference>
<dbReference type="PROSITE" id="PS50106">
    <property type="entry name" value="PDZ"/>
    <property type="match status" value="1"/>
</dbReference>
<evidence type="ECO:0000259" key="2">
    <source>
        <dbReference type="PROSITE" id="PS50106"/>
    </source>
</evidence>
<keyword evidence="4" id="KW-1185">Reference proteome</keyword>
<dbReference type="InterPro" id="IPR036034">
    <property type="entry name" value="PDZ_sf"/>
</dbReference>
<feature type="domain" description="PDZ" evidence="2">
    <location>
        <begin position="543"/>
        <end position="608"/>
    </location>
</feature>
<dbReference type="Pfam" id="PF17899">
    <property type="entry name" value="Peptidase_M61_N"/>
    <property type="match status" value="1"/>
</dbReference>
<dbReference type="EMBL" id="CP002102">
    <property type="protein sequence ID" value="ADL01933.1"/>
    <property type="molecule type" value="Genomic_DNA"/>
</dbReference>
<dbReference type="SMART" id="SM00228">
    <property type="entry name" value="PDZ"/>
    <property type="match status" value="1"/>
</dbReference>
<feature type="chain" id="PRO_5003126764" evidence="1">
    <location>
        <begin position="23"/>
        <end position="645"/>
    </location>
</feature>
<dbReference type="RefSeq" id="WP_013270034.1">
    <property type="nucleotide sequence ID" value="NC_014375.1"/>
</dbReference>
<dbReference type="BioCyc" id="BSUB633149:G1GM8-2631-MONOMER"/>
<dbReference type="InterPro" id="IPR040756">
    <property type="entry name" value="Peptidase_M61_N"/>
</dbReference>
<dbReference type="Gene3D" id="2.60.40.3650">
    <property type="match status" value="1"/>
</dbReference>
<dbReference type="AlphaFoldDB" id="D9QLN9"/>
<dbReference type="eggNOG" id="COG3975">
    <property type="taxonomic scope" value="Bacteria"/>
</dbReference>
<dbReference type="Proteomes" id="UP000002696">
    <property type="component" value="Chromosome"/>
</dbReference>
<evidence type="ECO:0000256" key="1">
    <source>
        <dbReference type="SAM" id="SignalP"/>
    </source>
</evidence>
<dbReference type="Gene3D" id="2.30.42.10">
    <property type="match status" value="1"/>
</dbReference>
<sequence length="645" mass="71962">MKRLALSACLATLLLASTSALAQVDGYAGHPQTPQPIPAVVDQAWSGVVRLEVDATDLNRRIYQVRETIPVERAGPMTLFFPQWLPGNHGPVGPIVQLGGLIITANGQRVEWIRDTLSPWAYHIEVPAGATEIVATFQHLSPTTGSQGRITMTAEMLNVQWEKMLLYPAGRFHRNITTQASITLPTGWQFGTALEPETTAGNTTTFKPVTLDVLVDSPMFAGEHYRQIDLDPGGRSPVRLNIVADEASNIAPTDEQIGILRNLVDQADYLFGARHYDHYDFLMAMTDRLGGIGLEHHRSSENSVDPEFFTSWESKLGDRDLLAHEYTHSWDGKYRRPAGQDVANFNIPMQNTLLWVYEGQTQFWGKVLAARSGLHNRQQALDALAMDAATYDNTVGREWRAMQDTVNDPIIQQRAPIGWRAWQRSEDYYVEGQLIWLDADTLIREKTNGRRSLDDFAKAFFGMNDGDYSANPYTFEEVVATLNGVVEHDWATFLRTRLDGHGPGAPLDGLTRGGYRLVYTDTPSDYQKTLYGEYGRNDFTYSLGFQTSATNQIGSVMWNGPAFQLGLAPGMQIIAVNGEEASASRLSNAVTAAKGTDEKIELIVKDGTRFRTVTFDYHDGLKYPHLERIEGTPDRLGDLFTARRR</sequence>
<dbReference type="InterPro" id="IPR024191">
    <property type="entry name" value="Peptidase_M61"/>
</dbReference>
<feature type="signal peptide" evidence="1">
    <location>
        <begin position="1"/>
        <end position="22"/>
    </location>
</feature>
<keyword evidence="1" id="KW-0732">Signal</keyword>
<gene>
    <name evidence="3" type="ordered locus">Bresu_2626</name>
</gene>
<dbReference type="STRING" id="633149.Bresu_2626"/>
<evidence type="ECO:0000313" key="4">
    <source>
        <dbReference type="Proteomes" id="UP000002696"/>
    </source>
</evidence>
<reference evidence="4" key="1">
    <citation type="journal article" date="2011" name="J. Bacteriol.">
        <title>Genome sequences of eight morphologically diverse alphaproteobacteria.</title>
        <authorList>
            <consortium name="US DOE Joint Genome Institute"/>
            <person name="Brown P.J."/>
            <person name="Kysela D.T."/>
            <person name="Buechlein A."/>
            <person name="Hemmerich C."/>
            <person name="Brun Y.V."/>
        </authorList>
    </citation>
    <scope>NUCLEOTIDE SEQUENCE [LARGE SCALE GENOMIC DNA]</scope>
    <source>
        <strain evidence="4">ATCC 15264 / DSM 4735 / LMG 14903 / NBRC 16000 / CB 81</strain>
    </source>
</reference>
<protein>
    <submittedName>
        <fullName evidence="3">Peptidase M61 domain protein</fullName>
    </submittedName>
</protein>
<evidence type="ECO:0000313" key="3">
    <source>
        <dbReference type="EMBL" id="ADL01933.1"/>
    </source>
</evidence>
<dbReference type="Pfam" id="PF05299">
    <property type="entry name" value="Peptidase_M61"/>
    <property type="match status" value="1"/>
</dbReference>
<dbReference type="PIRSF" id="PIRSF016493">
    <property type="entry name" value="Glycyl_aminpptds"/>
    <property type="match status" value="1"/>
</dbReference>
<dbReference type="InterPro" id="IPR007963">
    <property type="entry name" value="Peptidase_M61_catalytic"/>
</dbReference>